<proteinExistence type="inferred from homology"/>
<dbReference type="InterPro" id="IPR011989">
    <property type="entry name" value="ARM-like"/>
</dbReference>
<evidence type="ECO:0000259" key="5">
    <source>
        <dbReference type="Pfam" id="PF08161"/>
    </source>
</evidence>
<dbReference type="Proteomes" id="UP001378960">
    <property type="component" value="Unassembled WGS sequence"/>
</dbReference>
<gene>
    <name evidence="7" type="ORF">DAPK24_007570</name>
</gene>
<evidence type="ECO:0000256" key="4">
    <source>
        <dbReference type="SAM" id="MobiDB-lite"/>
    </source>
</evidence>
<feature type="domain" description="RRP12 N-terminal HEAT" evidence="6">
    <location>
        <begin position="27"/>
        <end position="256"/>
    </location>
</feature>
<feature type="compositionally biased region" description="Basic residues" evidence="4">
    <location>
        <begin position="1089"/>
        <end position="1098"/>
    </location>
</feature>
<organism evidence="7 8">
    <name type="scientific">Pichia kluyveri</name>
    <name type="common">Yeast</name>
    <dbReference type="NCBI Taxonomy" id="36015"/>
    <lineage>
        <taxon>Eukaryota</taxon>
        <taxon>Fungi</taxon>
        <taxon>Dikarya</taxon>
        <taxon>Ascomycota</taxon>
        <taxon>Saccharomycotina</taxon>
        <taxon>Pichiomycetes</taxon>
        <taxon>Pichiales</taxon>
        <taxon>Pichiaceae</taxon>
        <taxon>Pichia</taxon>
    </lineage>
</organism>
<accession>A0AAV5QZH0</accession>
<evidence type="ECO:0000256" key="1">
    <source>
        <dbReference type="ARBA" id="ARBA00004123"/>
    </source>
</evidence>
<evidence type="ECO:0000256" key="2">
    <source>
        <dbReference type="ARBA" id="ARBA00007690"/>
    </source>
</evidence>
<evidence type="ECO:0000313" key="8">
    <source>
        <dbReference type="Proteomes" id="UP001378960"/>
    </source>
</evidence>
<comment type="similarity">
    <text evidence="2">Belongs to the RRP12 family.</text>
</comment>
<sequence length="1237" mass="139359">MDDAKTDHLIAIMDMDDKLAKIRSQINSKLENQKKLALVLTTIEDNLKQQNQSATPITYFISFLTLLDQCCVNNEINDLPLATCALYFLDLISQYTPPKLLNSKFSDILVRIAPALTNENADAPLIRSSIGFLESLLLAQDWKSWNNSNNYKISPKRALSALLDLSLDPRPKVRKRAQEAIVNILKKNPNSNSDSKIKKDHPAANYASEFALNNLITLINDKSITKSKHQSKDSSKESSANPSIIHNLQLITLITSSNSWPLKQITPLCDILLEICKSADQFLISSAFAAFEGMFKSMTNEIDSTKFIQVLDIIFDLKPSLNDPHLAPSWLAVIAKAVSSFSSNINSLEILLKLPTIFKSVGSYFLSENSNITESASQCLIAIIVDGINDKDLLLPPIVNDELFGKVDKVIEEIAKATTDYLTVRYRHSANDVCEVISALFVKLRKRANPYFLSHLELIGNWRSNEQEGFELNEISEKVIASAISSIGPEIVLNVLPLNLTDSKRIGRAWLLPILRDNVSMSELNYYINNILPITEFFNNKIQSSNNNESVNIKIFQTIVDQIWSLLPYFCFLPTDLQTAFSDDFAAKLSGLLYDEVHLRPVICNALKNLVITERERANETSEENDVILEQQFPSSKAKSDLDYLSKTKANKLLSVLFNVFTQIPMDQRNYVAESIEAYFTISSMDDMVATFNKVCTLLRKALDDELKDGTLTKEDNSKTSSARNSIPKLSVTMMDLIVMMTKYIPSDSHNALLTIFNETVRIENSQIQKRSYRIISKLLEDNESNSSTIIPLIPNIMQVFIETSTITLPSARAQRLEGLEKLIKLLPKDSLHYITGILSEVIDSTRSANEKTRTTSFTLLIQIGNKFKECQGEIVKNTLIDSEIPDSQASIQELFLMCCAAAGPENPHQRSAAITALSCIFYEFHNDLEISYQKELMQFVEVFLHQNNREVIKPTLGFMKVAILSLPEEEVLPELKGLLTEFLLINTNHKNHFKSKIKHLIERLIRRFGFDVIDNYIPEEDKKIINGIRKAKNKAKRTKAANSNEENDDPNGAGNKTSRLSAYDKALYEDSDSDDSDDEGEETTKSNNKNKKSNKSKKSQDRFISESKDAPLDLLDEKALSHISTSRPKKFSKKNVEKLTGFNTKNGKLIINENENENDDILSNKNSLNAYVEAVKQGPIRGQKNKLKWKKTGNPADEIDWNSDDESKGDKPKNGFKSKSGRIGKSQPKFKSKKKF</sequence>
<dbReference type="SUPFAM" id="SSF48371">
    <property type="entry name" value="ARM repeat"/>
    <property type="match status" value="1"/>
</dbReference>
<dbReference type="Gene3D" id="1.25.10.10">
    <property type="entry name" value="Leucine-rich Repeat Variant"/>
    <property type="match status" value="1"/>
</dbReference>
<dbReference type="EMBL" id="BTGB01000001">
    <property type="protein sequence ID" value="GMM44182.1"/>
    <property type="molecule type" value="Genomic_DNA"/>
</dbReference>
<comment type="caution">
    <text evidence="7">The sequence shown here is derived from an EMBL/GenBank/DDBJ whole genome shotgun (WGS) entry which is preliminary data.</text>
</comment>
<reference evidence="7 8" key="1">
    <citation type="journal article" date="2023" name="Elife">
        <title>Identification of key yeast species and microbe-microbe interactions impacting larval growth of Drosophila in the wild.</title>
        <authorList>
            <person name="Mure A."/>
            <person name="Sugiura Y."/>
            <person name="Maeda R."/>
            <person name="Honda K."/>
            <person name="Sakurai N."/>
            <person name="Takahashi Y."/>
            <person name="Watada M."/>
            <person name="Katoh T."/>
            <person name="Gotoh A."/>
            <person name="Gotoh Y."/>
            <person name="Taniguchi I."/>
            <person name="Nakamura K."/>
            <person name="Hayashi T."/>
            <person name="Katayama T."/>
            <person name="Uemura T."/>
            <person name="Hattori Y."/>
        </authorList>
    </citation>
    <scope>NUCLEOTIDE SEQUENCE [LARGE SCALE GENOMIC DNA]</scope>
    <source>
        <strain evidence="7 8">PK-24</strain>
    </source>
</reference>
<dbReference type="GO" id="GO:0005634">
    <property type="term" value="C:nucleus"/>
    <property type="evidence" value="ECO:0007669"/>
    <property type="project" value="UniProtKB-SubCell"/>
</dbReference>
<keyword evidence="8" id="KW-1185">Reference proteome</keyword>
<dbReference type="InterPro" id="IPR016024">
    <property type="entry name" value="ARM-type_fold"/>
</dbReference>
<dbReference type="PANTHER" id="PTHR48287">
    <property type="entry name" value="ARM REPEAT SUPERFAMILY PROTEIN"/>
    <property type="match status" value="1"/>
</dbReference>
<evidence type="ECO:0000313" key="7">
    <source>
        <dbReference type="EMBL" id="GMM44182.1"/>
    </source>
</evidence>
<feature type="domain" description="RRP12 HEAT" evidence="5">
    <location>
        <begin position="367"/>
        <end position="663"/>
    </location>
</feature>
<evidence type="ECO:0000259" key="6">
    <source>
        <dbReference type="Pfam" id="PF25772"/>
    </source>
</evidence>
<dbReference type="InterPro" id="IPR052087">
    <property type="entry name" value="RRP12"/>
</dbReference>
<dbReference type="InterPro" id="IPR057860">
    <property type="entry name" value="HEAT_RRP12_N"/>
</dbReference>
<feature type="compositionally biased region" description="Basic residues" evidence="4">
    <location>
        <begin position="1215"/>
        <end position="1237"/>
    </location>
</feature>
<dbReference type="AlphaFoldDB" id="A0AAV5QZH0"/>
<name>A0AAV5QZH0_PICKL</name>
<protein>
    <submittedName>
        <fullName evidence="7">mRNA-binding protein</fullName>
    </submittedName>
</protein>
<feature type="region of interest" description="Disordered" evidence="4">
    <location>
        <begin position="1180"/>
        <end position="1237"/>
    </location>
</feature>
<keyword evidence="3" id="KW-0539">Nucleus</keyword>
<dbReference type="Pfam" id="PF25772">
    <property type="entry name" value="HEAT_RRP12_N"/>
    <property type="match status" value="1"/>
</dbReference>
<feature type="region of interest" description="Disordered" evidence="4">
    <location>
        <begin position="1033"/>
        <end position="1106"/>
    </location>
</feature>
<feature type="compositionally biased region" description="Acidic residues" evidence="4">
    <location>
        <begin position="1070"/>
        <end position="1082"/>
    </location>
</feature>
<comment type="subcellular location">
    <subcellularLocation>
        <location evidence="1">Nucleus</location>
    </subcellularLocation>
</comment>
<evidence type="ECO:0000256" key="3">
    <source>
        <dbReference type="ARBA" id="ARBA00023242"/>
    </source>
</evidence>
<dbReference type="PANTHER" id="PTHR48287:SF1">
    <property type="entry name" value="ARM REPEAT SUPERFAMILY PROTEIN"/>
    <property type="match status" value="1"/>
</dbReference>
<dbReference type="Pfam" id="PF08161">
    <property type="entry name" value="RRP12_HEAT"/>
    <property type="match status" value="1"/>
</dbReference>
<dbReference type="InterPro" id="IPR012978">
    <property type="entry name" value="HEAT_RRP12"/>
</dbReference>